<evidence type="ECO:0000256" key="8">
    <source>
        <dbReference type="ARBA" id="ARBA00023239"/>
    </source>
</evidence>
<dbReference type="Pfam" id="PF03315">
    <property type="entry name" value="SDH_beta"/>
    <property type="match status" value="1"/>
</dbReference>
<dbReference type="SUPFAM" id="SSF143548">
    <property type="entry name" value="Serine metabolism enzymes domain"/>
    <property type="match status" value="1"/>
</dbReference>
<protein>
    <submittedName>
        <fullName evidence="11">Serine dehydratase alpha chain-domain-containing protein</fullName>
    </submittedName>
</protein>
<organism evidence="11 12">
    <name type="scientific">Dioszegia hungarica</name>
    <dbReference type="NCBI Taxonomy" id="4972"/>
    <lineage>
        <taxon>Eukaryota</taxon>
        <taxon>Fungi</taxon>
        <taxon>Dikarya</taxon>
        <taxon>Basidiomycota</taxon>
        <taxon>Agaricomycotina</taxon>
        <taxon>Tremellomycetes</taxon>
        <taxon>Tremellales</taxon>
        <taxon>Bulleribasidiaceae</taxon>
        <taxon>Dioszegia</taxon>
    </lineage>
</organism>
<dbReference type="EMBL" id="JAKWFO010000003">
    <property type="protein sequence ID" value="KAI9638233.1"/>
    <property type="molecule type" value="Genomic_DNA"/>
</dbReference>
<evidence type="ECO:0000259" key="9">
    <source>
        <dbReference type="Pfam" id="PF03313"/>
    </source>
</evidence>
<dbReference type="PANTHER" id="PTHR30182:SF1">
    <property type="entry name" value="L-SERINE DEHYDRATASE 1"/>
    <property type="match status" value="1"/>
</dbReference>
<keyword evidence="7" id="KW-0411">Iron-sulfur</keyword>
<dbReference type="Proteomes" id="UP001164286">
    <property type="component" value="Unassembled WGS sequence"/>
</dbReference>
<keyword evidence="6" id="KW-0408">Iron</keyword>
<evidence type="ECO:0000256" key="7">
    <source>
        <dbReference type="ARBA" id="ARBA00023014"/>
    </source>
</evidence>
<keyword evidence="8" id="KW-0456">Lyase</keyword>
<comment type="pathway">
    <text evidence="2">Carbohydrate biosynthesis; gluconeogenesis.</text>
</comment>
<evidence type="ECO:0000256" key="2">
    <source>
        <dbReference type="ARBA" id="ARBA00004742"/>
    </source>
</evidence>
<dbReference type="AlphaFoldDB" id="A0AA38LX91"/>
<dbReference type="InterPro" id="IPR029009">
    <property type="entry name" value="ASB_dom_sf"/>
</dbReference>
<dbReference type="GO" id="GO:0051539">
    <property type="term" value="F:4 iron, 4 sulfur cluster binding"/>
    <property type="evidence" value="ECO:0007669"/>
    <property type="project" value="UniProtKB-KW"/>
</dbReference>
<keyword evidence="4" id="KW-0004">4Fe-4S</keyword>
<evidence type="ECO:0000256" key="6">
    <source>
        <dbReference type="ARBA" id="ARBA00023004"/>
    </source>
</evidence>
<dbReference type="GO" id="GO:0003941">
    <property type="term" value="F:L-serine ammonia-lyase activity"/>
    <property type="evidence" value="ECO:0007669"/>
    <property type="project" value="InterPro"/>
</dbReference>
<sequence length="638" mass="67611">MSALVMMGQTRAMRRASRLGTDLFSAKTRTGTLLLRPYHPSSISGYPFATSFRSKRLYSSTAASESSLLSAHPVIKDKKDGKPLGVRAEHAVISTFDLFSIGVGPSSSHTVGPMRAAKIFVHSLPAHIHPHIASIKCSLHGSLAATGMGHMTPHATLLGLMGEDPETVEVGRLERVMDEVKDAGGLSLGLGHGKGTKRVKFDLDRDLTWHLNPLPAHPNGLRFTVFNNEGDMLATNEFFSVGGGFVINEETQTAENMYYMGIDKEDVEASRKDQTHGMEQADASDGGQLLLPEIGVGSAGKQTAGGGTRTSGTELSGRPPFLFATAEELNRICLEQDMTIAQVVWENELAFRSADEIRAGLLGLWEVMDSCIRTGVTSLEPVLPGPFKVRRRAPGLYRRLQKGFYPTVEINRATSSDLSSVNPDGSASTEKGIAKRVGRADHPLQVVPFRTTPVFPGIEYLSCMAIAVNEVNAAGGRVVTAPTNGAAGVIPATLKYVTEFISHSPERDIMTFLLTASAIGMLFKRGATISAAEGGCMAEVGVACSMSAGAIAACLGAEPAVILQAAEIGIEQRNSLGAVKAVTAAQLAMAGEGQHTVSLDDAIEACRTTALDMHSHYKETSLAGLATTVQIPLSSPAC</sequence>
<gene>
    <name evidence="11" type="ORF">MKK02DRAFT_31709</name>
</gene>
<evidence type="ECO:0000256" key="5">
    <source>
        <dbReference type="ARBA" id="ARBA00022723"/>
    </source>
</evidence>
<evidence type="ECO:0000256" key="1">
    <source>
        <dbReference type="ARBA" id="ARBA00001966"/>
    </source>
</evidence>
<dbReference type="Gene3D" id="3.30.1330.90">
    <property type="entry name" value="D-3-phosphoglycerate dehydrogenase, domain 3"/>
    <property type="match status" value="1"/>
</dbReference>
<accession>A0AA38LX91</accession>
<evidence type="ECO:0000256" key="4">
    <source>
        <dbReference type="ARBA" id="ARBA00022485"/>
    </source>
</evidence>
<dbReference type="PANTHER" id="PTHR30182">
    <property type="entry name" value="L-SERINE DEHYDRATASE"/>
    <property type="match status" value="1"/>
</dbReference>
<keyword evidence="12" id="KW-1185">Reference proteome</keyword>
<dbReference type="InterPro" id="IPR005130">
    <property type="entry name" value="Ser_deHydtase-like_asu"/>
</dbReference>
<dbReference type="RefSeq" id="XP_052948010.1">
    <property type="nucleotide sequence ID" value="XM_053088363.1"/>
</dbReference>
<dbReference type="InterPro" id="IPR005131">
    <property type="entry name" value="Ser_deHydtase_bsu"/>
</dbReference>
<keyword evidence="5" id="KW-0479">Metal-binding</keyword>
<dbReference type="Pfam" id="PF03313">
    <property type="entry name" value="SDH_alpha"/>
    <property type="match status" value="1"/>
</dbReference>
<dbReference type="GeneID" id="77727568"/>
<feature type="domain" description="Serine dehydratase-like alpha subunit" evidence="9">
    <location>
        <begin position="336"/>
        <end position="626"/>
    </location>
</feature>
<proteinExistence type="predicted"/>
<evidence type="ECO:0000313" key="12">
    <source>
        <dbReference type="Proteomes" id="UP001164286"/>
    </source>
</evidence>
<evidence type="ECO:0000313" key="11">
    <source>
        <dbReference type="EMBL" id="KAI9638233.1"/>
    </source>
</evidence>
<evidence type="ECO:0000259" key="10">
    <source>
        <dbReference type="Pfam" id="PF03315"/>
    </source>
</evidence>
<dbReference type="GO" id="GO:0046872">
    <property type="term" value="F:metal ion binding"/>
    <property type="evidence" value="ECO:0007669"/>
    <property type="project" value="UniProtKB-KW"/>
</dbReference>
<feature type="domain" description="Serine dehydratase beta chain" evidence="10">
    <location>
        <begin position="94"/>
        <end position="250"/>
    </location>
</feature>
<dbReference type="FunFam" id="3.30.1330.90:FF:000001">
    <property type="entry name" value="L-serine ammonia-lyase 1"/>
    <property type="match status" value="1"/>
</dbReference>
<keyword evidence="3" id="KW-0312">Gluconeogenesis</keyword>
<comment type="caution">
    <text evidence="11">The sequence shown here is derived from an EMBL/GenBank/DDBJ whole genome shotgun (WGS) entry which is preliminary data.</text>
</comment>
<comment type="cofactor">
    <cofactor evidence="1">
        <name>[4Fe-4S] cluster</name>
        <dbReference type="ChEBI" id="CHEBI:49883"/>
    </cofactor>
</comment>
<dbReference type="InterPro" id="IPR051318">
    <property type="entry name" value="Fe-S_L-Ser"/>
</dbReference>
<reference evidence="11" key="1">
    <citation type="journal article" date="2022" name="G3 (Bethesda)">
        <title>High quality genome of the basidiomycete yeast Dioszegia hungarica PDD-24b-2 isolated from cloud water.</title>
        <authorList>
            <person name="Jarrige D."/>
            <person name="Haridas S."/>
            <person name="Bleykasten-Grosshans C."/>
            <person name="Joly M."/>
            <person name="Nadalig T."/>
            <person name="Sancelme M."/>
            <person name="Vuilleumier S."/>
            <person name="Grigoriev I.V."/>
            <person name="Amato P."/>
            <person name="Bringel F."/>
        </authorList>
    </citation>
    <scope>NUCLEOTIDE SEQUENCE</scope>
    <source>
        <strain evidence="11">PDD-24b-2</strain>
    </source>
</reference>
<dbReference type="GO" id="GO:0006094">
    <property type="term" value="P:gluconeogenesis"/>
    <property type="evidence" value="ECO:0007669"/>
    <property type="project" value="UniProtKB-KW"/>
</dbReference>
<name>A0AA38LX91_9TREE</name>
<evidence type="ECO:0000256" key="3">
    <source>
        <dbReference type="ARBA" id="ARBA00022432"/>
    </source>
</evidence>